<evidence type="ECO:0000313" key="2">
    <source>
        <dbReference type="EMBL" id="AZG36630.1"/>
    </source>
</evidence>
<accession>A0A3N4EBV2</accession>
<keyword evidence="4" id="KW-1185">Reference proteome</keyword>
<proteinExistence type="predicted"/>
<evidence type="ECO:0000313" key="5">
    <source>
        <dbReference type="Proteomes" id="UP000278855"/>
    </source>
</evidence>
<dbReference type="EMBL" id="RKKB01000001">
    <property type="protein sequence ID" value="RPA34478.1"/>
    <property type="molecule type" value="Genomic_DNA"/>
</dbReference>
<protein>
    <submittedName>
        <fullName evidence="3">Uncharacterized protein</fullName>
    </submittedName>
</protein>
<dbReference type="Proteomes" id="UP000278855">
    <property type="component" value="Unassembled WGS sequence"/>
</dbReference>
<name>A0A3N4EBV2_9GAMM</name>
<sequence>MESQKFNQVYGYEARVQLSFNSYMKIAALISFTFAIVITILLRAVVIIGAEPGIDGSTLDTWIMGYMFVGFFITSLISSAISFVIYSLICAKQKGHRVTGRFSVLVSRSDK</sequence>
<evidence type="ECO:0000256" key="1">
    <source>
        <dbReference type="SAM" id="Phobius"/>
    </source>
</evidence>
<evidence type="ECO:0000313" key="3">
    <source>
        <dbReference type="EMBL" id="RPA34478.1"/>
    </source>
</evidence>
<gene>
    <name evidence="3" type="ORF">EGC77_02005</name>
    <name evidence="2" type="ORF">EGC80_18365</name>
</gene>
<dbReference type="RefSeq" id="WP_101031974.1">
    <property type="nucleotide sequence ID" value="NZ_CP034073.1"/>
</dbReference>
<reference evidence="3" key="3">
    <citation type="submission" date="2018-11" db="EMBL/GenBank/DDBJ databases">
        <authorList>
            <person name="Hwang Y.J."/>
            <person name="Hwang C.Y."/>
        </authorList>
    </citation>
    <scope>NUCLEOTIDE SEQUENCE</scope>
    <source>
        <strain evidence="3">R106</strain>
    </source>
</reference>
<feature type="transmembrane region" description="Helical" evidence="1">
    <location>
        <begin position="26"/>
        <end position="50"/>
    </location>
</feature>
<keyword evidence="1" id="KW-0812">Transmembrane</keyword>
<reference evidence="5" key="2">
    <citation type="submission" date="2018-11" db="EMBL/GenBank/DDBJ databases">
        <title>Shewanella sp. R106.</title>
        <authorList>
            <person name="Hwang Y.J."/>
            <person name="Hwang C.Y."/>
        </authorList>
    </citation>
    <scope>NUCLEOTIDE SEQUENCE [LARGE SCALE GENOMIC DNA]</scope>
    <source>
        <strain evidence="5">R106</strain>
    </source>
</reference>
<dbReference type="KEGG" id="spsr:EGC80_18365"/>
<evidence type="ECO:0000313" key="4">
    <source>
        <dbReference type="Proteomes" id="UP000273778"/>
    </source>
</evidence>
<keyword evidence="1" id="KW-0472">Membrane</keyword>
<reference evidence="2 4" key="1">
    <citation type="submission" date="2018-11" db="EMBL/GenBank/DDBJ databases">
        <title>Shewanella sp. M2.</title>
        <authorList>
            <person name="Hwang Y.J."/>
            <person name="Hwang C.Y."/>
        </authorList>
    </citation>
    <scope>NUCLEOTIDE SEQUENCE [LARGE SCALE GENOMIC DNA]</scope>
    <source>
        <strain evidence="2 4">M2</strain>
    </source>
</reference>
<keyword evidence="1" id="KW-1133">Transmembrane helix</keyword>
<organism evidence="3 5">
    <name type="scientific">Shewanella psychromarinicola</name>
    <dbReference type="NCBI Taxonomy" id="2487742"/>
    <lineage>
        <taxon>Bacteria</taxon>
        <taxon>Pseudomonadati</taxon>
        <taxon>Pseudomonadota</taxon>
        <taxon>Gammaproteobacteria</taxon>
        <taxon>Alteromonadales</taxon>
        <taxon>Shewanellaceae</taxon>
        <taxon>Shewanella</taxon>
    </lineage>
</organism>
<dbReference type="EMBL" id="CP034073">
    <property type="protein sequence ID" value="AZG36630.1"/>
    <property type="molecule type" value="Genomic_DNA"/>
</dbReference>
<dbReference type="OrthoDB" id="6400784at2"/>
<feature type="transmembrane region" description="Helical" evidence="1">
    <location>
        <begin position="62"/>
        <end position="89"/>
    </location>
</feature>
<dbReference type="AlphaFoldDB" id="A0A3N4EBV2"/>
<dbReference type="Proteomes" id="UP000273778">
    <property type="component" value="Chromosome"/>
</dbReference>